<reference evidence="1" key="3">
    <citation type="journal article" date="2017" name="Nature">
        <title>Genome sequence of the progenitor of the wheat D genome Aegilops tauschii.</title>
        <authorList>
            <person name="Luo M.C."/>
            <person name="Gu Y.Q."/>
            <person name="Puiu D."/>
            <person name="Wang H."/>
            <person name="Twardziok S.O."/>
            <person name="Deal K.R."/>
            <person name="Huo N."/>
            <person name="Zhu T."/>
            <person name="Wang L."/>
            <person name="Wang Y."/>
            <person name="McGuire P.E."/>
            <person name="Liu S."/>
            <person name="Long H."/>
            <person name="Ramasamy R.K."/>
            <person name="Rodriguez J.C."/>
            <person name="Van S.L."/>
            <person name="Yuan L."/>
            <person name="Wang Z."/>
            <person name="Xia Z."/>
            <person name="Xiao L."/>
            <person name="Anderson O.D."/>
            <person name="Ouyang S."/>
            <person name="Liang Y."/>
            <person name="Zimin A.V."/>
            <person name="Pertea G."/>
            <person name="Qi P."/>
            <person name="Bennetzen J.L."/>
            <person name="Dai X."/>
            <person name="Dawson M.W."/>
            <person name="Muller H.G."/>
            <person name="Kugler K."/>
            <person name="Rivarola-Duarte L."/>
            <person name="Spannagl M."/>
            <person name="Mayer K.F.X."/>
            <person name="Lu F.H."/>
            <person name="Bevan M.W."/>
            <person name="Leroy P."/>
            <person name="Li P."/>
            <person name="You F.M."/>
            <person name="Sun Q."/>
            <person name="Liu Z."/>
            <person name="Lyons E."/>
            <person name="Wicker T."/>
            <person name="Salzberg S.L."/>
            <person name="Devos K.M."/>
            <person name="Dvorak J."/>
        </authorList>
    </citation>
    <scope>NUCLEOTIDE SEQUENCE [LARGE SCALE GENOMIC DNA]</scope>
    <source>
        <strain evidence="1">cv. AL8/78</strain>
    </source>
</reference>
<reference evidence="1" key="4">
    <citation type="submission" date="2019-03" db="UniProtKB">
        <authorList>
            <consortium name="EnsemblPlants"/>
        </authorList>
    </citation>
    <scope>IDENTIFICATION</scope>
</reference>
<proteinExistence type="predicted"/>
<accession>A0A453P3G0</accession>
<sequence length="216" mass="24091">MVDVVAVQDGGRALEDSMRFPLGWASCCQWRTLPRELESSLPPHRAWGPRRARPPARRPCTTVTLVVVLQNGPEASVARAQPSVPAHGTGAVLGIHVHGHRECTDRPALGGPVERRPICARAHAQPLRLHPQATMHDENRGVCAQWQLLGTRHPRQPRPPRDWSVSAALADHAAHRALRRPRQADLEMDSERYLLRAVLLPRHLPWINGLLFLEAN</sequence>
<evidence type="ECO:0000313" key="1">
    <source>
        <dbReference type="EnsemblPlants" id="AET6Gv20591800.6"/>
    </source>
</evidence>
<organism evidence="1 2">
    <name type="scientific">Aegilops tauschii subsp. strangulata</name>
    <name type="common">Goatgrass</name>
    <dbReference type="NCBI Taxonomy" id="200361"/>
    <lineage>
        <taxon>Eukaryota</taxon>
        <taxon>Viridiplantae</taxon>
        <taxon>Streptophyta</taxon>
        <taxon>Embryophyta</taxon>
        <taxon>Tracheophyta</taxon>
        <taxon>Spermatophyta</taxon>
        <taxon>Magnoliopsida</taxon>
        <taxon>Liliopsida</taxon>
        <taxon>Poales</taxon>
        <taxon>Poaceae</taxon>
        <taxon>BOP clade</taxon>
        <taxon>Pooideae</taxon>
        <taxon>Triticodae</taxon>
        <taxon>Triticeae</taxon>
        <taxon>Triticinae</taxon>
        <taxon>Aegilops</taxon>
    </lineage>
</organism>
<keyword evidence="2" id="KW-1185">Reference proteome</keyword>
<name>A0A453P3G0_AEGTS</name>
<dbReference type="Gramene" id="AET6Gv20591800.6">
    <property type="protein sequence ID" value="AET6Gv20591800.6"/>
    <property type="gene ID" value="AET6Gv20591800"/>
</dbReference>
<evidence type="ECO:0000313" key="2">
    <source>
        <dbReference type="Proteomes" id="UP000015105"/>
    </source>
</evidence>
<dbReference type="EnsemblPlants" id="AET6Gv20591800.6">
    <property type="protein sequence ID" value="AET6Gv20591800.6"/>
    <property type="gene ID" value="AET6Gv20591800"/>
</dbReference>
<reference evidence="2" key="1">
    <citation type="journal article" date="2014" name="Science">
        <title>Ancient hybridizations among the ancestral genomes of bread wheat.</title>
        <authorList>
            <consortium name="International Wheat Genome Sequencing Consortium,"/>
            <person name="Marcussen T."/>
            <person name="Sandve S.R."/>
            <person name="Heier L."/>
            <person name="Spannagl M."/>
            <person name="Pfeifer M."/>
            <person name="Jakobsen K.S."/>
            <person name="Wulff B.B."/>
            <person name="Steuernagel B."/>
            <person name="Mayer K.F."/>
            <person name="Olsen O.A."/>
        </authorList>
    </citation>
    <scope>NUCLEOTIDE SEQUENCE [LARGE SCALE GENOMIC DNA]</scope>
    <source>
        <strain evidence="2">cv. AL8/78</strain>
    </source>
</reference>
<dbReference type="Proteomes" id="UP000015105">
    <property type="component" value="Chromosome 6D"/>
</dbReference>
<dbReference type="AlphaFoldDB" id="A0A453P3G0"/>
<protein>
    <submittedName>
        <fullName evidence="1">Uncharacterized protein</fullName>
    </submittedName>
</protein>
<reference evidence="2" key="2">
    <citation type="journal article" date="2017" name="Nat. Plants">
        <title>The Aegilops tauschii genome reveals multiple impacts of transposons.</title>
        <authorList>
            <person name="Zhao G."/>
            <person name="Zou C."/>
            <person name="Li K."/>
            <person name="Wang K."/>
            <person name="Li T."/>
            <person name="Gao L."/>
            <person name="Zhang X."/>
            <person name="Wang H."/>
            <person name="Yang Z."/>
            <person name="Liu X."/>
            <person name="Jiang W."/>
            <person name="Mao L."/>
            <person name="Kong X."/>
            <person name="Jiao Y."/>
            <person name="Jia J."/>
        </authorList>
    </citation>
    <scope>NUCLEOTIDE SEQUENCE [LARGE SCALE GENOMIC DNA]</scope>
    <source>
        <strain evidence="2">cv. AL8/78</strain>
    </source>
</reference>
<reference evidence="1" key="5">
    <citation type="journal article" date="2021" name="G3 (Bethesda)">
        <title>Aegilops tauschii genome assembly Aet v5.0 features greater sequence contiguity and improved annotation.</title>
        <authorList>
            <person name="Wang L."/>
            <person name="Zhu T."/>
            <person name="Rodriguez J.C."/>
            <person name="Deal K.R."/>
            <person name="Dubcovsky J."/>
            <person name="McGuire P.E."/>
            <person name="Lux T."/>
            <person name="Spannagl M."/>
            <person name="Mayer K.F.X."/>
            <person name="Baldrich P."/>
            <person name="Meyers B.C."/>
            <person name="Huo N."/>
            <person name="Gu Y.Q."/>
            <person name="Zhou H."/>
            <person name="Devos K.M."/>
            <person name="Bennetzen J.L."/>
            <person name="Unver T."/>
            <person name="Budak H."/>
            <person name="Gulick P.J."/>
            <person name="Galiba G."/>
            <person name="Kalapos B."/>
            <person name="Nelson D.R."/>
            <person name="Li P."/>
            <person name="You F.M."/>
            <person name="Luo M.C."/>
            <person name="Dvorak J."/>
        </authorList>
    </citation>
    <scope>NUCLEOTIDE SEQUENCE [LARGE SCALE GENOMIC DNA]</scope>
    <source>
        <strain evidence="1">cv. AL8/78</strain>
    </source>
</reference>